<dbReference type="InterPro" id="IPR007999">
    <property type="entry name" value="DUF745"/>
</dbReference>
<feature type="compositionally biased region" description="Basic residues" evidence="2">
    <location>
        <begin position="205"/>
        <end position="214"/>
    </location>
</feature>
<evidence type="ECO:0000256" key="1">
    <source>
        <dbReference type="SAM" id="Coils"/>
    </source>
</evidence>
<name>A0ABD2NRS5_9CUCU</name>
<accession>A0ABD2NRS5</accession>
<dbReference type="PANTHER" id="PTHR37161:SF2">
    <property type="entry name" value="AT11648P-RELATED"/>
    <property type="match status" value="1"/>
</dbReference>
<dbReference type="EMBL" id="JABFTP020000144">
    <property type="protein sequence ID" value="KAL3281324.1"/>
    <property type="molecule type" value="Genomic_DNA"/>
</dbReference>
<evidence type="ECO:0000313" key="4">
    <source>
        <dbReference type="Proteomes" id="UP001516400"/>
    </source>
</evidence>
<feature type="region of interest" description="Disordered" evidence="2">
    <location>
        <begin position="201"/>
        <end position="225"/>
    </location>
</feature>
<evidence type="ECO:0000313" key="3">
    <source>
        <dbReference type="EMBL" id="KAL3281324.1"/>
    </source>
</evidence>
<dbReference type="AlphaFoldDB" id="A0ABD2NRS5"/>
<comment type="caution">
    <text evidence="3">The sequence shown here is derived from an EMBL/GenBank/DDBJ whole genome shotgun (WGS) entry which is preliminary data.</text>
</comment>
<organism evidence="3 4">
    <name type="scientific">Cryptolaemus montrouzieri</name>
    <dbReference type="NCBI Taxonomy" id="559131"/>
    <lineage>
        <taxon>Eukaryota</taxon>
        <taxon>Metazoa</taxon>
        <taxon>Ecdysozoa</taxon>
        <taxon>Arthropoda</taxon>
        <taxon>Hexapoda</taxon>
        <taxon>Insecta</taxon>
        <taxon>Pterygota</taxon>
        <taxon>Neoptera</taxon>
        <taxon>Endopterygota</taxon>
        <taxon>Coleoptera</taxon>
        <taxon>Polyphaga</taxon>
        <taxon>Cucujiformia</taxon>
        <taxon>Coccinelloidea</taxon>
        <taxon>Coccinellidae</taxon>
        <taxon>Scymninae</taxon>
        <taxon>Scymnini</taxon>
        <taxon>Cryptolaemus</taxon>
    </lineage>
</organism>
<proteinExistence type="predicted"/>
<feature type="coiled-coil region" evidence="1">
    <location>
        <begin position="147"/>
        <end position="178"/>
    </location>
</feature>
<dbReference type="Proteomes" id="UP001516400">
    <property type="component" value="Unassembled WGS sequence"/>
</dbReference>
<keyword evidence="1" id="KW-0175">Coiled coil</keyword>
<sequence>MYKEKIVFYLFVSITVSVNANSATHSKVASNIAVTAAEEAKAAHEAQLPAGQQAAHQVKEQLADKAVEAAKAAQAALAGKETYLSEIHREREAARTIVQEERASKIELENTANSATRTSHEAHALVKLLATAGQLAQGSGANERSSLDLLRLQLAEKIKEIEAARAKLQQLCSELCAARNDLAATKCAARKAIQQAAEARQSAMRGRRRVRNIHKIQGDTNNKNK</sequence>
<gene>
    <name evidence="3" type="ORF">HHI36_004535</name>
</gene>
<protein>
    <submittedName>
        <fullName evidence="3">Uncharacterized protein</fullName>
    </submittedName>
</protein>
<dbReference type="Pfam" id="PF05335">
    <property type="entry name" value="DUF745"/>
    <property type="match status" value="1"/>
</dbReference>
<evidence type="ECO:0000256" key="2">
    <source>
        <dbReference type="SAM" id="MobiDB-lite"/>
    </source>
</evidence>
<dbReference type="PANTHER" id="PTHR37161">
    <property type="entry name" value="HDC10475"/>
    <property type="match status" value="1"/>
</dbReference>
<keyword evidence="4" id="KW-1185">Reference proteome</keyword>
<reference evidence="3 4" key="1">
    <citation type="journal article" date="2021" name="BMC Biol.">
        <title>Horizontally acquired antibacterial genes associated with adaptive radiation of ladybird beetles.</title>
        <authorList>
            <person name="Li H.S."/>
            <person name="Tang X.F."/>
            <person name="Huang Y.H."/>
            <person name="Xu Z.Y."/>
            <person name="Chen M.L."/>
            <person name="Du X.Y."/>
            <person name="Qiu B.Y."/>
            <person name="Chen P.T."/>
            <person name="Zhang W."/>
            <person name="Slipinski A."/>
            <person name="Escalona H.E."/>
            <person name="Waterhouse R.M."/>
            <person name="Zwick A."/>
            <person name="Pang H."/>
        </authorList>
    </citation>
    <scope>NUCLEOTIDE SEQUENCE [LARGE SCALE GENOMIC DNA]</scope>
    <source>
        <strain evidence="3">SYSU2018</strain>
    </source>
</reference>